<feature type="transmembrane region" description="Helical" evidence="1">
    <location>
        <begin position="9"/>
        <end position="26"/>
    </location>
</feature>
<keyword evidence="1" id="KW-0472">Membrane</keyword>
<organism evidence="3 4">
    <name type="scientific">Candidatus Marimicrobium litorale</name>
    <dbReference type="NCBI Taxonomy" id="2518991"/>
    <lineage>
        <taxon>Bacteria</taxon>
        <taxon>Pseudomonadati</taxon>
        <taxon>Pseudomonadota</taxon>
        <taxon>Gammaproteobacteria</taxon>
        <taxon>Cellvibrionales</taxon>
        <taxon>Halieaceae</taxon>
        <taxon>Marimicrobium</taxon>
    </lineage>
</organism>
<keyword evidence="1" id="KW-1133">Transmembrane helix</keyword>
<evidence type="ECO:0000256" key="1">
    <source>
        <dbReference type="SAM" id="Phobius"/>
    </source>
</evidence>
<proteinExistence type="predicted"/>
<feature type="transmembrane region" description="Helical" evidence="1">
    <location>
        <begin position="32"/>
        <end position="51"/>
    </location>
</feature>
<dbReference type="PANTHER" id="PTHR23028:SF53">
    <property type="entry name" value="ACYL_TRANSF_3 DOMAIN-CONTAINING PROTEIN"/>
    <property type="match status" value="1"/>
</dbReference>
<keyword evidence="3" id="KW-0012">Acyltransferase</keyword>
<protein>
    <submittedName>
        <fullName evidence="3">Acyltransferase</fullName>
    </submittedName>
</protein>
<name>A0ABT3T0T9_9GAMM</name>
<keyword evidence="4" id="KW-1185">Reference proteome</keyword>
<comment type="caution">
    <text evidence="3">The sequence shown here is derived from an EMBL/GenBank/DDBJ whole genome shotgun (WGS) entry which is preliminary data.</text>
</comment>
<dbReference type="Pfam" id="PF01757">
    <property type="entry name" value="Acyl_transf_3"/>
    <property type="match status" value="1"/>
</dbReference>
<dbReference type="GO" id="GO:0016746">
    <property type="term" value="F:acyltransferase activity"/>
    <property type="evidence" value="ECO:0007669"/>
    <property type="project" value="UniProtKB-KW"/>
</dbReference>
<dbReference type="Proteomes" id="UP001143304">
    <property type="component" value="Unassembled WGS sequence"/>
</dbReference>
<dbReference type="EMBL" id="SHNO01000001">
    <property type="protein sequence ID" value="MCX2975863.1"/>
    <property type="molecule type" value="Genomic_DNA"/>
</dbReference>
<keyword evidence="3" id="KW-0808">Transferase</keyword>
<feature type="transmembrane region" description="Helical" evidence="1">
    <location>
        <begin position="249"/>
        <end position="268"/>
    </location>
</feature>
<feature type="domain" description="Acyltransferase 3" evidence="2">
    <location>
        <begin position="5"/>
        <end position="331"/>
    </location>
</feature>
<gene>
    <name evidence="3" type="ORF">EYC82_00660</name>
</gene>
<feature type="transmembrane region" description="Helical" evidence="1">
    <location>
        <begin position="362"/>
        <end position="382"/>
    </location>
</feature>
<dbReference type="InterPro" id="IPR050879">
    <property type="entry name" value="Acyltransferase_3"/>
</dbReference>
<reference evidence="3" key="1">
    <citation type="submission" date="2019-02" db="EMBL/GenBank/DDBJ databases">
        <authorList>
            <person name="Li S.-H."/>
        </authorList>
    </citation>
    <scope>NUCLEOTIDE SEQUENCE</scope>
    <source>
        <strain evidence="3">IMCC11814</strain>
    </source>
</reference>
<sequence>MNYRADIDGLRAIAVLCVVVFHLGVAGFQGGYVGVDVFFVISGFLITAIIKQGHENESFRFTDFYARRIRRLLPPLIATVAVTLLGASFILTPEDMTPFARSAAAALFSVSNVVFYAESGYWDAASELKPLLHTWSLGVEEQFYLFWPALITWLLTLRKRIPFGASLTLITFAGAALCVVYSTVNPSAAFYLLPFRVFQFSLGALIIPLSSALTHTVFARSTWLPSASFWLGLSCIGASVFSFDEATRFPGWAVLLPTTGTALMLLAGTTRTGLARTPRALMENPLSIWLGRVSYSMYLVHWPLIVLYRYHHGMQLRISDQLVLAATILVATCALHYGIEQRFYRRHKNSDKEVSAVSDKRFALRTVGVSVFLALIAANAWLSNGWGWRFPTIHLSTDQIEAGKQTRFDKVGKACRLANLTAASCNMEAELQIMVLGNSSEVDGYNFMSAAYGDDSNVNLILFGSTNRCAPMRGVSTRFVTDNANCQHALDTLFEPAFLEQLDIIVYAVNQPYAANKTLFLQILQTLKEARPALTIVTFGGYINTVRHCTHYINKTGTTDSCAAQENVSYFADKFMEEPLHKAFYNLESYYIDRVALLCRNRVLETCRTRTSDDTPALYDRVHYSLPFSEMSGRLFARQHPNLLTKLIDRPTPKD</sequence>
<feature type="transmembrane region" description="Helical" evidence="1">
    <location>
        <begin position="164"/>
        <end position="184"/>
    </location>
</feature>
<evidence type="ECO:0000313" key="3">
    <source>
        <dbReference type="EMBL" id="MCX2975863.1"/>
    </source>
</evidence>
<feature type="transmembrane region" description="Helical" evidence="1">
    <location>
        <begin position="72"/>
        <end position="91"/>
    </location>
</feature>
<feature type="transmembrane region" description="Helical" evidence="1">
    <location>
        <begin position="190"/>
        <end position="210"/>
    </location>
</feature>
<evidence type="ECO:0000313" key="4">
    <source>
        <dbReference type="Proteomes" id="UP001143304"/>
    </source>
</evidence>
<keyword evidence="1" id="KW-0812">Transmembrane</keyword>
<feature type="transmembrane region" description="Helical" evidence="1">
    <location>
        <begin position="289"/>
        <end position="310"/>
    </location>
</feature>
<accession>A0ABT3T0T9</accession>
<dbReference type="InterPro" id="IPR002656">
    <property type="entry name" value="Acyl_transf_3_dom"/>
</dbReference>
<dbReference type="PANTHER" id="PTHR23028">
    <property type="entry name" value="ACETYLTRANSFERASE"/>
    <property type="match status" value="1"/>
</dbReference>
<evidence type="ECO:0000259" key="2">
    <source>
        <dbReference type="Pfam" id="PF01757"/>
    </source>
</evidence>
<feature type="transmembrane region" description="Helical" evidence="1">
    <location>
        <begin position="322"/>
        <end position="339"/>
    </location>
</feature>
<feature type="transmembrane region" description="Helical" evidence="1">
    <location>
        <begin position="222"/>
        <end position="243"/>
    </location>
</feature>
<feature type="transmembrane region" description="Helical" evidence="1">
    <location>
        <begin position="142"/>
        <end position="157"/>
    </location>
</feature>